<gene>
    <name evidence="1" type="ORF">K435DRAFT_855671</name>
</gene>
<name>A0A4S8MAL0_DENBC</name>
<evidence type="ECO:0000313" key="1">
    <source>
        <dbReference type="EMBL" id="THU99484.1"/>
    </source>
</evidence>
<dbReference type="Proteomes" id="UP000297245">
    <property type="component" value="Unassembled WGS sequence"/>
</dbReference>
<proteinExistence type="predicted"/>
<keyword evidence="2" id="KW-1185">Reference proteome</keyword>
<evidence type="ECO:0000313" key="2">
    <source>
        <dbReference type="Proteomes" id="UP000297245"/>
    </source>
</evidence>
<dbReference type="EMBL" id="ML179119">
    <property type="protein sequence ID" value="THU99484.1"/>
    <property type="molecule type" value="Genomic_DNA"/>
</dbReference>
<sequence>MLEGDMTDSRSQLLLGNNTITLKNIWVMRQSGNVNDDLDELHGGPLRTLSDPMQSREKSVTIDMLPMDGDSKWMADAHQFID</sequence>
<reference evidence="1 2" key="1">
    <citation type="journal article" date="2019" name="Nat. Ecol. Evol.">
        <title>Megaphylogeny resolves global patterns of mushroom evolution.</title>
        <authorList>
            <person name="Varga T."/>
            <person name="Krizsan K."/>
            <person name="Foldi C."/>
            <person name="Dima B."/>
            <person name="Sanchez-Garcia M."/>
            <person name="Sanchez-Ramirez S."/>
            <person name="Szollosi G.J."/>
            <person name="Szarkandi J.G."/>
            <person name="Papp V."/>
            <person name="Albert L."/>
            <person name="Andreopoulos W."/>
            <person name="Angelini C."/>
            <person name="Antonin V."/>
            <person name="Barry K.W."/>
            <person name="Bougher N.L."/>
            <person name="Buchanan P."/>
            <person name="Buyck B."/>
            <person name="Bense V."/>
            <person name="Catcheside P."/>
            <person name="Chovatia M."/>
            <person name="Cooper J."/>
            <person name="Damon W."/>
            <person name="Desjardin D."/>
            <person name="Finy P."/>
            <person name="Geml J."/>
            <person name="Haridas S."/>
            <person name="Hughes K."/>
            <person name="Justo A."/>
            <person name="Karasinski D."/>
            <person name="Kautmanova I."/>
            <person name="Kiss B."/>
            <person name="Kocsube S."/>
            <person name="Kotiranta H."/>
            <person name="LaButti K.M."/>
            <person name="Lechner B.E."/>
            <person name="Liimatainen K."/>
            <person name="Lipzen A."/>
            <person name="Lukacs Z."/>
            <person name="Mihaltcheva S."/>
            <person name="Morgado L.N."/>
            <person name="Niskanen T."/>
            <person name="Noordeloos M.E."/>
            <person name="Ohm R.A."/>
            <person name="Ortiz-Santana B."/>
            <person name="Ovrebo C."/>
            <person name="Racz N."/>
            <person name="Riley R."/>
            <person name="Savchenko A."/>
            <person name="Shiryaev A."/>
            <person name="Soop K."/>
            <person name="Spirin V."/>
            <person name="Szebenyi C."/>
            <person name="Tomsovsky M."/>
            <person name="Tulloss R.E."/>
            <person name="Uehling J."/>
            <person name="Grigoriev I.V."/>
            <person name="Vagvolgyi C."/>
            <person name="Papp T."/>
            <person name="Martin F.M."/>
            <person name="Miettinen O."/>
            <person name="Hibbett D.S."/>
            <person name="Nagy L.G."/>
        </authorList>
    </citation>
    <scope>NUCLEOTIDE SEQUENCE [LARGE SCALE GENOMIC DNA]</scope>
    <source>
        <strain evidence="1 2">CBS 962.96</strain>
    </source>
</reference>
<protein>
    <submittedName>
        <fullName evidence="1">Uncharacterized protein</fullName>
    </submittedName>
</protein>
<organism evidence="1 2">
    <name type="scientific">Dendrothele bispora (strain CBS 962.96)</name>
    <dbReference type="NCBI Taxonomy" id="1314807"/>
    <lineage>
        <taxon>Eukaryota</taxon>
        <taxon>Fungi</taxon>
        <taxon>Dikarya</taxon>
        <taxon>Basidiomycota</taxon>
        <taxon>Agaricomycotina</taxon>
        <taxon>Agaricomycetes</taxon>
        <taxon>Agaricomycetidae</taxon>
        <taxon>Agaricales</taxon>
        <taxon>Agaricales incertae sedis</taxon>
        <taxon>Dendrothele</taxon>
    </lineage>
</organism>
<accession>A0A4S8MAL0</accession>
<dbReference type="AlphaFoldDB" id="A0A4S8MAL0"/>